<reference evidence="3 4" key="1">
    <citation type="submission" date="2019-12" db="EMBL/GenBank/DDBJ databases">
        <authorList>
            <person name="Lee S.D."/>
        </authorList>
    </citation>
    <scope>NUCLEOTIDE SEQUENCE [LARGE SCALE GENOMIC DNA]</scope>
    <source>
        <strain evidence="3 4">GH3-10</strain>
    </source>
</reference>
<dbReference type="InterPro" id="IPR051474">
    <property type="entry name" value="Anti-sigma-K/W_factor"/>
</dbReference>
<feature type="region of interest" description="Disordered" evidence="1">
    <location>
        <begin position="128"/>
        <end position="151"/>
    </location>
</feature>
<dbReference type="RefSeq" id="WP_160485122.1">
    <property type="nucleotide sequence ID" value="NZ_WUBR01000001.1"/>
</dbReference>
<dbReference type="GO" id="GO:0016989">
    <property type="term" value="F:sigma factor antagonist activity"/>
    <property type="evidence" value="ECO:0007669"/>
    <property type="project" value="TreeGrafter"/>
</dbReference>
<dbReference type="GO" id="GO:0006417">
    <property type="term" value="P:regulation of translation"/>
    <property type="evidence" value="ECO:0007669"/>
    <property type="project" value="TreeGrafter"/>
</dbReference>
<evidence type="ECO:0000313" key="4">
    <source>
        <dbReference type="Proteomes" id="UP000461409"/>
    </source>
</evidence>
<dbReference type="Pfam" id="PF10099">
    <property type="entry name" value="RskA_C"/>
    <property type="match status" value="1"/>
</dbReference>
<dbReference type="GO" id="GO:0005886">
    <property type="term" value="C:plasma membrane"/>
    <property type="evidence" value="ECO:0007669"/>
    <property type="project" value="InterPro"/>
</dbReference>
<dbReference type="EMBL" id="WUBR01000001">
    <property type="protein sequence ID" value="MWV27565.1"/>
    <property type="molecule type" value="Genomic_DNA"/>
</dbReference>
<dbReference type="AlphaFoldDB" id="A0A844XDI4"/>
<sequence>MTDSTRLDAERALLAAEYALGLLEGSARAQCEELYAVDPAFAAEVDRWIEEADGWGDGEHDAGPSEESYARIAAAVGLNDEGGAVSPEHEPAPVAANDPGLWRPLAIAASLAAVVFASLWLLDSPAQQDYPSQQDRPIADAQVPPMPDRQEQFSVAQISSDDTTSLVSALYDTDTGTLYVKLSDIPDAERVPQLWLLDSNGTPRSLGFGTRDASTPITLSADLRQIADEGGVLAISLEQPAAVPHETPSDVLGAAQFASLDIAR</sequence>
<dbReference type="PANTHER" id="PTHR37461">
    <property type="entry name" value="ANTI-SIGMA-K FACTOR RSKA"/>
    <property type="match status" value="1"/>
</dbReference>
<protein>
    <recommendedName>
        <fullName evidence="2">Anti-sigma K factor RskA C-terminal domain-containing protein</fullName>
    </recommendedName>
</protein>
<dbReference type="Proteomes" id="UP000461409">
    <property type="component" value="Unassembled WGS sequence"/>
</dbReference>
<comment type="caution">
    <text evidence="3">The sequence shown here is derived from an EMBL/GenBank/DDBJ whole genome shotgun (WGS) entry which is preliminary data.</text>
</comment>
<evidence type="ECO:0000259" key="2">
    <source>
        <dbReference type="Pfam" id="PF10099"/>
    </source>
</evidence>
<reference evidence="3 4" key="2">
    <citation type="submission" date="2020-02" db="EMBL/GenBank/DDBJ databases">
        <title>Erythrobacter dongmakensis sp. nov., isolated from a tidal mudflat.</title>
        <authorList>
            <person name="Kim I.S."/>
        </authorList>
    </citation>
    <scope>NUCLEOTIDE SEQUENCE [LARGE SCALE GENOMIC DNA]</scope>
    <source>
        <strain evidence="3 4">GH3-10</strain>
    </source>
</reference>
<dbReference type="InterPro" id="IPR018764">
    <property type="entry name" value="RskA_C"/>
</dbReference>
<gene>
    <name evidence="3" type="ORF">GRF63_06570</name>
</gene>
<accession>A0A844XDI4</accession>
<organism evidence="3 4">
    <name type="scientific">Aurantiacibacter rhizosphaerae</name>
    <dbReference type="NCBI Taxonomy" id="2691582"/>
    <lineage>
        <taxon>Bacteria</taxon>
        <taxon>Pseudomonadati</taxon>
        <taxon>Pseudomonadota</taxon>
        <taxon>Alphaproteobacteria</taxon>
        <taxon>Sphingomonadales</taxon>
        <taxon>Erythrobacteraceae</taxon>
        <taxon>Aurantiacibacter</taxon>
    </lineage>
</organism>
<evidence type="ECO:0000313" key="3">
    <source>
        <dbReference type="EMBL" id="MWV27565.1"/>
    </source>
</evidence>
<dbReference type="PANTHER" id="PTHR37461:SF1">
    <property type="entry name" value="ANTI-SIGMA-K FACTOR RSKA"/>
    <property type="match status" value="1"/>
</dbReference>
<feature type="domain" description="Anti-sigma K factor RskA C-terminal" evidence="2">
    <location>
        <begin position="107"/>
        <end position="249"/>
    </location>
</feature>
<proteinExistence type="predicted"/>
<keyword evidence="4" id="KW-1185">Reference proteome</keyword>
<name>A0A844XDI4_9SPHN</name>
<evidence type="ECO:0000256" key="1">
    <source>
        <dbReference type="SAM" id="MobiDB-lite"/>
    </source>
</evidence>